<comment type="caution">
    <text evidence="13">The sequence shown here is derived from an EMBL/GenBank/DDBJ whole genome shotgun (WGS) entry which is preliminary data.</text>
</comment>
<comment type="catalytic activity">
    <reaction evidence="9">
        <text>L-seryl-[protein] + ATP = O-phospho-L-seryl-[protein] + ADP + H(+)</text>
        <dbReference type="Rhea" id="RHEA:17989"/>
        <dbReference type="Rhea" id="RHEA-COMP:9863"/>
        <dbReference type="Rhea" id="RHEA-COMP:11604"/>
        <dbReference type="ChEBI" id="CHEBI:15378"/>
        <dbReference type="ChEBI" id="CHEBI:29999"/>
        <dbReference type="ChEBI" id="CHEBI:30616"/>
        <dbReference type="ChEBI" id="CHEBI:83421"/>
        <dbReference type="ChEBI" id="CHEBI:456216"/>
        <dbReference type="EC" id="2.7.11.1"/>
    </reaction>
</comment>
<dbReference type="InterPro" id="IPR008271">
    <property type="entry name" value="Ser/Thr_kinase_AS"/>
</dbReference>
<evidence type="ECO:0000256" key="6">
    <source>
        <dbReference type="ARBA" id="ARBA00022777"/>
    </source>
</evidence>
<gene>
    <name evidence="13" type="ORF">ECRASSUSDP1_LOCUS20311</name>
</gene>
<dbReference type="AlphaFoldDB" id="A0AAD1XTN8"/>
<evidence type="ECO:0000256" key="8">
    <source>
        <dbReference type="ARBA" id="ARBA00047899"/>
    </source>
</evidence>
<dbReference type="SMART" id="SM00220">
    <property type="entry name" value="S_TKc"/>
    <property type="match status" value="1"/>
</dbReference>
<dbReference type="Gene3D" id="1.10.510.10">
    <property type="entry name" value="Transferase(Phosphotransferase) domain 1"/>
    <property type="match status" value="1"/>
</dbReference>
<dbReference type="GO" id="GO:0005524">
    <property type="term" value="F:ATP binding"/>
    <property type="evidence" value="ECO:0007669"/>
    <property type="project" value="UniProtKB-UniRule"/>
</dbReference>
<dbReference type="InterPro" id="IPR017441">
    <property type="entry name" value="Protein_kinase_ATP_BS"/>
</dbReference>
<dbReference type="GO" id="GO:0004674">
    <property type="term" value="F:protein serine/threonine kinase activity"/>
    <property type="evidence" value="ECO:0007669"/>
    <property type="project" value="UniProtKB-KW"/>
</dbReference>
<dbReference type="PANTHER" id="PTHR44899:SF3">
    <property type="entry name" value="SERINE_THREONINE-PROTEIN KINASE NEK1"/>
    <property type="match status" value="1"/>
</dbReference>
<evidence type="ECO:0000256" key="10">
    <source>
        <dbReference type="PROSITE-ProRule" id="PRU10141"/>
    </source>
</evidence>
<organism evidence="13 14">
    <name type="scientific">Euplotes crassus</name>
    <dbReference type="NCBI Taxonomy" id="5936"/>
    <lineage>
        <taxon>Eukaryota</taxon>
        <taxon>Sar</taxon>
        <taxon>Alveolata</taxon>
        <taxon>Ciliophora</taxon>
        <taxon>Intramacronucleata</taxon>
        <taxon>Spirotrichea</taxon>
        <taxon>Hypotrichia</taxon>
        <taxon>Euplotida</taxon>
        <taxon>Euplotidae</taxon>
        <taxon>Moneuplotes</taxon>
    </lineage>
</organism>
<dbReference type="Pfam" id="PF00069">
    <property type="entry name" value="Pkinase"/>
    <property type="match status" value="1"/>
</dbReference>
<keyword evidence="5 10" id="KW-0547">Nucleotide-binding</keyword>
<dbReference type="SUPFAM" id="SSF56112">
    <property type="entry name" value="Protein kinase-like (PK-like)"/>
    <property type="match status" value="1"/>
</dbReference>
<keyword evidence="7 10" id="KW-0067">ATP-binding</keyword>
<protein>
    <recommendedName>
        <fullName evidence="2">non-specific serine/threonine protein kinase</fullName>
        <ecNumber evidence="2">2.7.11.1</ecNumber>
    </recommendedName>
</protein>
<dbReference type="InterPro" id="IPR011009">
    <property type="entry name" value="Kinase-like_dom_sf"/>
</dbReference>
<feature type="compositionally biased region" description="Basic and acidic residues" evidence="11">
    <location>
        <begin position="422"/>
        <end position="449"/>
    </location>
</feature>
<dbReference type="EMBL" id="CAMPGE010020692">
    <property type="protein sequence ID" value="CAI2378911.1"/>
    <property type="molecule type" value="Genomic_DNA"/>
</dbReference>
<evidence type="ECO:0000313" key="14">
    <source>
        <dbReference type="Proteomes" id="UP001295684"/>
    </source>
</evidence>
<evidence type="ECO:0000256" key="4">
    <source>
        <dbReference type="ARBA" id="ARBA00022679"/>
    </source>
</evidence>
<evidence type="ECO:0000256" key="2">
    <source>
        <dbReference type="ARBA" id="ARBA00012513"/>
    </source>
</evidence>
<feature type="region of interest" description="Disordered" evidence="11">
    <location>
        <begin position="419"/>
        <end position="516"/>
    </location>
</feature>
<dbReference type="Proteomes" id="UP001295684">
    <property type="component" value="Unassembled WGS sequence"/>
</dbReference>
<dbReference type="PANTHER" id="PTHR44899">
    <property type="entry name" value="CAMK FAMILY PROTEIN KINASE"/>
    <property type="match status" value="1"/>
</dbReference>
<name>A0AAD1XTN8_EUPCR</name>
<evidence type="ECO:0000256" key="3">
    <source>
        <dbReference type="ARBA" id="ARBA00022527"/>
    </source>
</evidence>
<dbReference type="InterPro" id="IPR051131">
    <property type="entry name" value="NEK_Ser/Thr_kinase_NIMA"/>
</dbReference>
<keyword evidence="3" id="KW-0723">Serine/threonine-protein kinase</keyword>
<evidence type="ECO:0000256" key="5">
    <source>
        <dbReference type="ARBA" id="ARBA00022741"/>
    </source>
</evidence>
<dbReference type="Gene3D" id="3.30.200.20">
    <property type="entry name" value="Phosphorylase Kinase, domain 1"/>
    <property type="match status" value="1"/>
</dbReference>
<keyword evidence="14" id="KW-1185">Reference proteome</keyword>
<evidence type="ECO:0000256" key="9">
    <source>
        <dbReference type="ARBA" id="ARBA00048679"/>
    </source>
</evidence>
<accession>A0AAD1XTN8</accession>
<dbReference type="InterPro" id="IPR000719">
    <property type="entry name" value="Prot_kinase_dom"/>
</dbReference>
<dbReference type="PROSITE" id="PS00108">
    <property type="entry name" value="PROTEIN_KINASE_ST"/>
    <property type="match status" value="1"/>
</dbReference>
<keyword evidence="6" id="KW-0418">Kinase</keyword>
<reference evidence="13" key="1">
    <citation type="submission" date="2023-07" db="EMBL/GenBank/DDBJ databases">
        <authorList>
            <consortium name="AG Swart"/>
            <person name="Singh M."/>
            <person name="Singh A."/>
            <person name="Seah K."/>
            <person name="Emmerich C."/>
        </authorList>
    </citation>
    <scope>NUCLEOTIDE SEQUENCE</scope>
    <source>
        <strain evidence="13">DP1</strain>
    </source>
</reference>
<dbReference type="PROSITE" id="PS50011">
    <property type="entry name" value="PROTEIN_KINASE_DOM"/>
    <property type="match status" value="1"/>
</dbReference>
<evidence type="ECO:0000313" key="13">
    <source>
        <dbReference type="EMBL" id="CAI2378911.1"/>
    </source>
</evidence>
<comment type="catalytic activity">
    <reaction evidence="8">
        <text>L-threonyl-[protein] + ATP = O-phospho-L-threonyl-[protein] + ADP + H(+)</text>
        <dbReference type="Rhea" id="RHEA:46608"/>
        <dbReference type="Rhea" id="RHEA-COMP:11060"/>
        <dbReference type="Rhea" id="RHEA-COMP:11605"/>
        <dbReference type="ChEBI" id="CHEBI:15378"/>
        <dbReference type="ChEBI" id="CHEBI:30013"/>
        <dbReference type="ChEBI" id="CHEBI:30616"/>
        <dbReference type="ChEBI" id="CHEBI:61977"/>
        <dbReference type="ChEBI" id="CHEBI:456216"/>
        <dbReference type="EC" id="2.7.11.1"/>
    </reaction>
</comment>
<feature type="binding site" evidence="10">
    <location>
        <position position="35"/>
    </location>
    <ligand>
        <name>ATP</name>
        <dbReference type="ChEBI" id="CHEBI:30616"/>
    </ligand>
</feature>
<feature type="domain" description="Protein kinase" evidence="12">
    <location>
        <begin position="6"/>
        <end position="264"/>
    </location>
</feature>
<proteinExistence type="inferred from homology"/>
<feature type="compositionally biased region" description="Basic and acidic residues" evidence="11">
    <location>
        <begin position="460"/>
        <end position="483"/>
    </location>
</feature>
<evidence type="ECO:0000259" key="12">
    <source>
        <dbReference type="PROSITE" id="PS50011"/>
    </source>
</evidence>
<dbReference type="PROSITE" id="PS00107">
    <property type="entry name" value="PROTEIN_KINASE_ATP"/>
    <property type="match status" value="1"/>
</dbReference>
<dbReference type="EC" id="2.7.11.1" evidence="2"/>
<evidence type="ECO:0000256" key="11">
    <source>
        <dbReference type="SAM" id="MobiDB-lite"/>
    </source>
</evidence>
<evidence type="ECO:0000256" key="7">
    <source>
        <dbReference type="ARBA" id="ARBA00022840"/>
    </source>
</evidence>
<comment type="similarity">
    <text evidence="1">Belongs to the protein kinase superfamily. NEK Ser/Thr protein kinase family. NIMA subfamily.</text>
</comment>
<sequence>MSLEDFKILEKLGEGAYSSVYKVKRIEDKEDYALKKVRMSSLSYKEKENALNEVRILASMKNNFVVSYKEAFIDEPSQSLCIIMEFADNGDLFQKICKCQQQNCETYMSEKEIWSIFIQVLLGLKALHELNIMHRDLKSANVFLYKNGAAKLGDLNVSKVTKEGLSYTQTGTPYYASPEVWKDKPYDNKSDIWSLGCVLYEAITLKPPFRADDMQGLYKKVLKGVYPKIPSQFSQELSLILKKMLTVNPSKRPSCDEILEINFIAKKMAKLFPEEIPAYKNILLTTIRCPKNLMYLTDRLPNSCYYEDSMNGSEAKTMSKSHHGLSNQGGDMKHSITYIGSKKTKASSSNDSQYMLPKIGKNGRNKVASLSKDHSGVILKKRVSVKKGSKNDIESHNLSQEAAAKRISTISPEVDGYENDFESEKEVKVHKTPIKGKDSSPRILKENESKIGVNSNSTGDQRKTPHARRSEVPNKEEKKRDPHYINISNQNKDSLSPMKPTKGMYLKGTDIGNKPSQRFAKNNLKEEYKNNHSSSGESLLLKGNNANSYMIKRKINKSNLMDNSKNSTMENPKQKYTLRNGRKREKARLADRKHSNIYIEKNLSYSPSMIRGIGKSSHTPSLLIRNNLKNIDKVSPYKHTSKNRHLYNGNYSIINSRHHSEDNHKMDYLKDRKYHDDSLYKNMINSKERKPQWKIDKKKNPLGSGSKFSSIISRNAGAKIRLPNLNNNGNNSDRTSLSIMSSNLSQKYKYDILNIKGNPYYPVKNTIHKSRNMNIYNSNSEIQGSDVIGKRLGISKKKLI</sequence>
<dbReference type="FunFam" id="3.30.200.20:FF:000097">
    <property type="entry name" value="Probable serine/threonine-protein kinase nek1"/>
    <property type="match status" value="1"/>
</dbReference>
<evidence type="ECO:0000256" key="1">
    <source>
        <dbReference type="ARBA" id="ARBA00010886"/>
    </source>
</evidence>
<keyword evidence="4" id="KW-0808">Transferase</keyword>